<comment type="cofactor">
    <cofactor evidence="2">
        <name>Zn(2+)</name>
        <dbReference type="ChEBI" id="CHEBI:29105"/>
    </cofactor>
</comment>
<feature type="domain" description="HTH araC/xylS-type" evidence="10">
    <location>
        <begin position="97"/>
        <end position="195"/>
    </location>
</feature>
<dbReference type="Gene3D" id="1.10.340.30">
    <property type="entry name" value="Hypothetical protein, domain 2"/>
    <property type="match status" value="1"/>
</dbReference>
<dbReference type="InterPro" id="IPR004026">
    <property type="entry name" value="Ada_DNA_repair_Zn-bd"/>
</dbReference>
<dbReference type="EMBL" id="MOXD01000007">
    <property type="protein sequence ID" value="OMQ21800.1"/>
    <property type="molecule type" value="Genomic_DNA"/>
</dbReference>
<dbReference type="SMART" id="SM01009">
    <property type="entry name" value="AlkA_N"/>
    <property type="match status" value="1"/>
</dbReference>
<evidence type="ECO:0000256" key="8">
    <source>
        <dbReference type="ARBA" id="ARBA00023163"/>
    </source>
</evidence>
<dbReference type="Pfam" id="PF06029">
    <property type="entry name" value="AlkA_N"/>
    <property type="match status" value="1"/>
</dbReference>
<keyword evidence="12" id="KW-1185">Reference proteome</keyword>
<dbReference type="GO" id="GO:0003700">
    <property type="term" value="F:DNA-binding transcription factor activity"/>
    <property type="evidence" value="ECO:0007669"/>
    <property type="project" value="InterPro"/>
</dbReference>
<dbReference type="InterPro" id="IPR010316">
    <property type="entry name" value="AlkA_N"/>
</dbReference>
<dbReference type="GO" id="GO:0005737">
    <property type="term" value="C:cytoplasm"/>
    <property type="evidence" value="ECO:0007669"/>
    <property type="project" value="TreeGrafter"/>
</dbReference>
<dbReference type="Gene3D" id="3.30.310.20">
    <property type="entry name" value="DNA-3-methyladenine glycosylase AlkA, N-terminal domain"/>
    <property type="match status" value="1"/>
</dbReference>
<dbReference type="EC" id="3.2.2.21" evidence="3"/>
<evidence type="ECO:0000256" key="7">
    <source>
        <dbReference type="ARBA" id="ARBA00023159"/>
    </source>
</evidence>
<dbReference type="GO" id="GO:0008270">
    <property type="term" value="F:zinc ion binding"/>
    <property type="evidence" value="ECO:0007669"/>
    <property type="project" value="InterPro"/>
</dbReference>
<dbReference type="Gene3D" id="3.40.10.10">
    <property type="entry name" value="DNA Methylphosphotriester Repair Domain"/>
    <property type="match status" value="1"/>
</dbReference>
<dbReference type="PANTHER" id="PTHR43003:SF13">
    <property type="entry name" value="DNA-3-METHYLADENINE GLYCOSYLASE 2"/>
    <property type="match status" value="1"/>
</dbReference>
<dbReference type="SUPFAM" id="SSF46689">
    <property type="entry name" value="Homeodomain-like"/>
    <property type="match status" value="2"/>
</dbReference>
<evidence type="ECO:0000259" key="10">
    <source>
        <dbReference type="PROSITE" id="PS01124"/>
    </source>
</evidence>
<accession>A0A1S8CHZ5</accession>
<dbReference type="Pfam" id="PF02805">
    <property type="entry name" value="Ada_Zn_binding"/>
    <property type="match status" value="1"/>
</dbReference>
<dbReference type="InterPro" id="IPR009057">
    <property type="entry name" value="Homeodomain-like_sf"/>
</dbReference>
<dbReference type="GO" id="GO:0032993">
    <property type="term" value="C:protein-DNA complex"/>
    <property type="evidence" value="ECO:0007669"/>
    <property type="project" value="TreeGrafter"/>
</dbReference>
<comment type="catalytic activity">
    <reaction evidence="1">
        <text>Hydrolysis of alkylated DNA, releasing 3-methyladenine, 3-methylguanine, 7-methylguanine and 7-methyladenine.</text>
        <dbReference type="EC" id="3.2.2.21"/>
    </reaction>
</comment>
<dbReference type="NCBIfam" id="NF007641">
    <property type="entry name" value="PRK10308.1"/>
    <property type="match status" value="1"/>
</dbReference>
<dbReference type="SUPFAM" id="SSF57884">
    <property type="entry name" value="Ada DNA repair protein, N-terminal domain (N-Ada 10)"/>
    <property type="match status" value="1"/>
</dbReference>
<evidence type="ECO:0000256" key="6">
    <source>
        <dbReference type="ARBA" id="ARBA00023015"/>
    </source>
</evidence>
<evidence type="ECO:0000256" key="5">
    <source>
        <dbReference type="ARBA" id="ARBA00022763"/>
    </source>
</evidence>
<dbReference type="GO" id="GO:0032259">
    <property type="term" value="P:methylation"/>
    <property type="evidence" value="ECO:0007669"/>
    <property type="project" value="UniProtKB-KW"/>
</dbReference>
<dbReference type="STRING" id="2034155.BMI79_13910"/>
<dbReference type="InterPro" id="IPR051912">
    <property type="entry name" value="Alkylbase_DNA_Glycosylase/TA"/>
</dbReference>
<dbReference type="AlphaFoldDB" id="A0A1S8CHZ5"/>
<protein>
    <recommendedName>
        <fullName evidence="3">DNA-3-methyladenine glycosylase II</fullName>
        <ecNumber evidence="3">3.2.2.21</ecNumber>
    </recommendedName>
</protein>
<keyword evidence="5" id="KW-0227">DNA damage</keyword>
<dbReference type="CDD" id="cd00056">
    <property type="entry name" value="ENDO3c"/>
    <property type="match status" value="1"/>
</dbReference>
<dbReference type="OrthoDB" id="9811249at2"/>
<dbReference type="Proteomes" id="UP000216021">
    <property type="component" value="Unassembled WGS sequence"/>
</dbReference>
<dbReference type="GO" id="GO:0043565">
    <property type="term" value="F:sequence-specific DNA binding"/>
    <property type="evidence" value="ECO:0007669"/>
    <property type="project" value="InterPro"/>
</dbReference>
<dbReference type="PANTHER" id="PTHR43003">
    <property type="entry name" value="DNA-3-METHYLADENINE GLYCOSYLASE"/>
    <property type="match status" value="1"/>
</dbReference>
<keyword evidence="4" id="KW-0808">Transferase</keyword>
<dbReference type="InterPro" id="IPR018060">
    <property type="entry name" value="HTH_AraC"/>
</dbReference>
<evidence type="ECO:0000256" key="3">
    <source>
        <dbReference type="ARBA" id="ARBA00012000"/>
    </source>
</evidence>
<dbReference type="GO" id="GO:0008725">
    <property type="term" value="F:DNA-3-methyladenine glycosylase activity"/>
    <property type="evidence" value="ECO:0007669"/>
    <property type="project" value="TreeGrafter"/>
</dbReference>
<dbReference type="GO" id="GO:0006285">
    <property type="term" value="P:base-excision repair, AP site formation"/>
    <property type="evidence" value="ECO:0007669"/>
    <property type="project" value="TreeGrafter"/>
</dbReference>
<dbReference type="SMART" id="SM00478">
    <property type="entry name" value="ENDO3c"/>
    <property type="match status" value="1"/>
</dbReference>
<dbReference type="SMART" id="SM00342">
    <property type="entry name" value="HTH_ARAC"/>
    <property type="match status" value="1"/>
</dbReference>
<dbReference type="InterPro" id="IPR035451">
    <property type="entry name" value="Ada-like_dom_sf"/>
</dbReference>
<dbReference type="Pfam" id="PF12833">
    <property type="entry name" value="HTH_18"/>
    <property type="match status" value="1"/>
</dbReference>
<dbReference type="InterPro" id="IPR011257">
    <property type="entry name" value="DNA_glycosylase"/>
</dbReference>
<dbReference type="PROSITE" id="PS01124">
    <property type="entry name" value="HTH_ARAC_FAMILY_2"/>
    <property type="match status" value="1"/>
</dbReference>
<keyword evidence="7" id="KW-0010">Activator</keyword>
<keyword evidence="6" id="KW-0805">Transcription regulation</keyword>
<gene>
    <name evidence="11" type="ORF">BMI79_13910</name>
</gene>
<comment type="caution">
    <text evidence="11">The sequence shown here is derived from an EMBL/GenBank/DDBJ whole genome shotgun (WGS) entry which is preliminary data.</text>
</comment>
<evidence type="ECO:0000313" key="11">
    <source>
        <dbReference type="EMBL" id="OMQ21800.1"/>
    </source>
</evidence>
<dbReference type="Gene3D" id="1.10.1670.10">
    <property type="entry name" value="Helix-hairpin-Helix base-excision DNA repair enzymes (C-terminal)"/>
    <property type="match status" value="1"/>
</dbReference>
<reference evidence="11 12" key="1">
    <citation type="submission" date="2016-11" db="EMBL/GenBank/DDBJ databases">
        <title>Rahnella oryzae sp. nov., isolated from rice root.</title>
        <authorList>
            <person name="Zhang X.-X."/>
            <person name="Zhang J."/>
        </authorList>
    </citation>
    <scope>NUCLEOTIDE SEQUENCE [LARGE SCALE GENOMIC DNA]</scope>
    <source>
        <strain evidence="11 12">J11-6</strain>
    </source>
</reference>
<evidence type="ECO:0000256" key="9">
    <source>
        <dbReference type="ARBA" id="ARBA00023204"/>
    </source>
</evidence>
<dbReference type="Gene3D" id="1.10.10.60">
    <property type="entry name" value="Homeodomain-like"/>
    <property type="match status" value="1"/>
</dbReference>
<proteinExistence type="predicted"/>
<sequence>MKKKQTLSVSMMDQQQALYSALSARDRKFDGRFFVGVSSTGIYCRPVCSARTPKIENCTFYPSAAAAELAGFRPCLKCRPELAPGLALIDLGNRYAQVAVQLIEQGYLSEHSCEQLATRLGISDRHLRRIFAEQLGASPIDYAQSHRLLQAKRLLMDTALPLSEVAFAAGFGSLRRFNELFKARYRLIPSALRSAAARHGGTASSGLIFHLGYRPPYDWPRMLAFLQARAVNGVEHVAGNQYWRSIAVQQGGVAYCGWVSVQPDEARNRVRVEVAPALSRVTTEVLRRIRQLFDLDAAPDRIADALGSLVADAPGLRLPGCVNSFEQATRAILGQLVSVKMAAIFAGRIAQNWGTPLAQPNGSITHVFPEAAKVAQLQPEELRPLGIQLKRAAALIEMARAVTEGRLQLDNVLDIEQGIKALTALPGIGSWTANYIAMRAWSWPDVFLAGDYLIKQRFPGMTPRQIEQYAERWRPWRSYATLHLWHNGGWVPSTDAEMVIVK</sequence>
<evidence type="ECO:0000256" key="2">
    <source>
        <dbReference type="ARBA" id="ARBA00001947"/>
    </source>
</evidence>
<dbReference type="RefSeq" id="WP_076942810.1">
    <property type="nucleotide sequence ID" value="NZ_MOXD01000007.1"/>
</dbReference>
<evidence type="ECO:0000256" key="4">
    <source>
        <dbReference type="ARBA" id="ARBA00022603"/>
    </source>
</evidence>
<dbReference type="GO" id="GO:0006307">
    <property type="term" value="P:DNA alkylation repair"/>
    <property type="evidence" value="ECO:0007669"/>
    <property type="project" value="TreeGrafter"/>
</dbReference>
<dbReference type="InterPro" id="IPR003265">
    <property type="entry name" value="HhH-GPD_domain"/>
</dbReference>
<name>A0A1S8CHZ5_9GAMM</name>
<dbReference type="GO" id="GO:0008168">
    <property type="term" value="F:methyltransferase activity"/>
    <property type="evidence" value="ECO:0007669"/>
    <property type="project" value="UniProtKB-KW"/>
</dbReference>
<keyword evidence="9" id="KW-0234">DNA repair</keyword>
<dbReference type="SUPFAM" id="SSF55945">
    <property type="entry name" value="TATA-box binding protein-like"/>
    <property type="match status" value="1"/>
</dbReference>
<keyword evidence="8" id="KW-0804">Transcription</keyword>
<keyword evidence="4" id="KW-0489">Methyltransferase</keyword>
<dbReference type="InterPro" id="IPR023170">
    <property type="entry name" value="HhH_base_excis_C"/>
</dbReference>
<evidence type="ECO:0000313" key="12">
    <source>
        <dbReference type="Proteomes" id="UP000216021"/>
    </source>
</evidence>
<dbReference type="GO" id="GO:0032131">
    <property type="term" value="F:alkylated DNA binding"/>
    <property type="evidence" value="ECO:0007669"/>
    <property type="project" value="TreeGrafter"/>
</dbReference>
<dbReference type="InterPro" id="IPR037046">
    <property type="entry name" value="AlkA_N_sf"/>
</dbReference>
<evidence type="ECO:0000256" key="1">
    <source>
        <dbReference type="ARBA" id="ARBA00000086"/>
    </source>
</evidence>
<organism evidence="11 12">
    <name type="scientific">Serratia oryzae</name>
    <dbReference type="NCBI Taxonomy" id="2034155"/>
    <lineage>
        <taxon>Bacteria</taxon>
        <taxon>Pseudomonadati</taxon>
        <taxon>Pseudomonadota</taxon>
        <taxon>Gammaproteobacteria</taxon>
        <taxon>Enterobacterales</taxon>
        <taxon>Yersiniaceae</taxon>
        <taxon>Serratia</taxon>
    </lineage>
</organism>
<dbReference type="SUPFAM" id="SSF48150">
    <property type="entry name" value="DNA-glycosylase"/>
    <property type="match status" value="1"/>
</dbReference>
<dbReference type="GO" id="GO:0043916">
    <property type="term" value="F:DNA-7-methylguanine glycosylase activity"/>
    <property type="evidence" value="ECO:0007669"/>
    <property type="project" value="TreeGrafter"/>
</dbReference>